<evidence type="ECO:0000313" key="6">
    <source>
        <dbReference type="EMBL" id="ALS01688.1"/>
    </source>
</evidence>
<reference evidence="6 8" key="2">
    <citation type="submission" date="2015-12" db="EMBL/GenBank/DDBJ databases">
        <authorList>
            <person name="Lauer A."/>
            <person name="Humrighouse B."/>
            <person name="Loparev V."/>
            <person name="Shewmaker P.L."/>
            <person name="Whitney A.M."/>
            <person name="McLaughlin R.W."/>
        </authorList>
    </citation>
    <scope>NUCLEOTIDE SEQUENCE [LARGE SCALE GENOMIC DNA]</scope>
    <source>
        <strain evidence="6 8">LMG 23085</strain>
    </source>
</reference>
<keyword evidence="2" id="KW-0049">Antioxidant</keyword>
<dbReference type="PROSITE" id="PS51352">
    <property type="entry name" value="THIOREDOXIN_2"/>
    <property type="match status" value="1"/>
</dbReference>
<accession>A0A0S3KBR2</accession>
<evidence type="ECO:0000313" key="9">
    <source>
        <dbReference type="Proteomes" id="UP000183039"/>
    </source>
</evidence>
<evidence type="ECO:0000256" key="3">
    <source>
        <dbReference type="ARBA" id="ARBA00023157"/>
    </source>
</evidence>
<dbReference type="PANTHER" id="PTHR43110">
    <property type="entry name" value="THIOL PEROXIDASE"/>
    <property type="match status" value="1"/>
</dbReference>
<dbReference type="Gene3D" id="3.40.30.10">
    <property type="entry name" value="Glutaredoxin"/>
    <property type="match status" value="1"/>
</dbReference>
<evidence type="ECO:0000256" key="1">
    <source>
        <dbReference type="ARBA" id="ARBA00022559"/>
    </source>
</evidence>
<dbReference type="CDD" id="cd03014">
    <property type="entry name" value="PRX_Atyp2cys"/>
    <property type="match status" value="1"/>
</dbReference>
<dbReference type="AlphaFoldDB" id="A0A0S3KBR2"/>
<dbReference type="PANTHER" id="PTHR43110:SF1">
    <property type="entry name" value="THIOL PEROXIDASE"/>
    <property type="match status" value="1"/>
</dbReference>
<dbReference type="EMBL" id="CP013614">
    <property type="protein sequence ID" value="ALS01688.1"/>
    <property type="molecule type" value="Genomic_DNA"/>
</dbReference>
<dbReference type="NCBIfam" id="NF001808">
    <property type="entry name" value="PRK00522.1"/>
    <property type="match status" value="1"/>
</dbReference>
<dbReference type="InterPro" id="IPR036249">
    <property type="entry name" value="Thioredoxin-like_sf"/>
</dbReference>
<evidence type="ECO:0000259" key="5">
    <source>
        <dbReference type="PROSITE" id="PS51352"/>
    </source>
</evidence>
<keyword evidence="3" id="KW-1015">Disulfide bond</keyword>
<dbReference type="InterPro" id="IPR050455">
    <property type="entry name" value="Tpx_Peroxidase_subfamily"/>
</dbReference>
<dbReference type="RefSeq" id="WP_071878010.1">
    <property type="nucleotide sequence ID" value="NZ_JXLC01000014.1"/>
</dbReference>
<sequence>MKVTKKGEAVEIVGIQPEVGTKAPEFSLKNLNDEVVKLSDFVGTPVLISVVPDIDTRICSLQTKRFNQEAAKVEGVKFITISNNTKEEQANWCAAEGVDMELLHDTEGTFGDAYGLFIPEMGRLARGIFVIDKDGKIIYEAISQEIAEEPDYNQALEKVKAVR</sequence>
<evidence type="ECO:0000313" key="8">
    <source>
        <dbReference type="Proteomes" id="UP000065511"/>
    </source>
</evidence>
<dbReference type="InterPro" id="IPR013766">
    <property type="entry name" value="Thioredoxin_domain"/>
</dbReference>
<reference evidence="7 9" key="1">
    <citation type="submission" date="2014-12" db="EMBL/GenBank/DDBJ databases">
        <title>Draft genome sequences of 29 type strains of Enterococci.</title>
        <authorList>
            <person name="Zhong Z."/>
            <person name="Sun Z."/>
            <person name="Liu W."/>
            <person name="Zhang W."/>
            <person name="Zhang H."/>
        </authorList>
    </citation>
    <scope>NUCLEOTIDE SEQUENCE [LARGE SCALE GENOMIC DNA]</scope>
    <source>
        <strain evidence="7 9">DSM 22801</strain>
    </source>
</reference>
<evidence type="ECO:0000256" key="2">
    <source>
        <dbReference type="ARBA" id="ARBA00022862"/>
    </source>
</evidence>
<protein>
    <submittedName>
        <fullName evidence="7">AhpC/TSA family protein</fullName>
    </submittedName>
    <submittedName>
        <fullName evidence="6">Thiol peroxidase</fullName>
    </submittedName>
</protein>
<dbReference type="GO" id="GO:0008379">
    <property type="term" value="F:thioredoxin peroxidase activity"/>
    <property type="evidence" value="ECO:0007669"/>
    <property type="project" value="InterPro"/>
</dbReference>
<dbReference type="InterPro" id="IPR002065">
    <property type="entry name" value="TPX"/>
</dbReference>
<proteinExistence type="predicted"/>
<name>A0A0S3KBR2_9ENTE</name>
<dbReference type="SUPFAM" id="SSF52833">
    <property type="entry name" value="Thioredoxin-like"/>
    <property type="match status" value="1"/>
</dbReference>
<keyword evidence="1 6" id="KW-0560">Oxidoreductase</keyword>
<feature type="domain" description="Thioredoxin" evidence="5">
    <location>
        <begin position="17"/>
        <end position="163"/>
    </location>
</feature>
<dbReference type="Proteomes" id="UP000183039">
    <property type="component" value="Unassembled WGS sequence"/>
</dbReference>
<dbReference type="InterPro" id="IPR000866">
    <property type="entry name" value="AhpC/TSA"/>
</dbReference>
<evidence type="ECO:0000256" key="4">
    <source>
        <dbReference type="ARBA" id="ARBA00023284"/>
    </source>
</evidence>
<keyword evidence="8" id="KW-1185">Reference proteome</keyword>
<gene>
    <name evidence="6" type="ORF">ATZ33_09990</name>
    <name evidence="7" type="ORF">RV15_GL000686</name>
</gene>
<evidence type="ECO:0000313" key="7">
    <source>
        <dbReference type="EMBL" id="OJG91409.1"/>
    </source>
</evidence>
<dbReference type="EMBL" id="JXLC01000014">
    <property type="protein sequence ID" value="OJG91409.1"/>
    <property type="molecule type" value="Genomic_DNA"/>
</dbReference>
<dbReference type="Pfam" id="PF00578">
    <property type="entry name" value="AhpC-TSA"/>
    <property type="match status" value="1"/>
</dbReference>
<dbReference type="Proteomes" id="UP000065511">
    <property type="component" value="Chromosome"/>
</dbReference>
<organism evidence="7 9">
    <name type="scientific">Enterococcus silesiacus</name>
    <dbReference type="NCBI Taxonomy" id="332949"/>
    <lineage>
        <taxon>Bacteria</taxon>
        <taxon>Bacillati</taxon>
        <taxon>Bacillota</taxon>
        <taxon>Bacilli</taxon>
        <taxon>Lactobacillales</taxon>
        <taxon>Enterococcaceae</taxon>
        <taxon>Enterococcus</taxon>
    </lineage>
</organism>
<dbReference type="KEGG" id="ess:ATZ33_09990"/>
<keyword evidence="1 6" id="KW-0575">Peroxidase</keyword>
<dbReference type="OrthoDB" id="9781543at2"/>
<keyword evidence="4" id="KW-0676">Redox-active center</keyword>